<comment type="caution">
    <text evidence="3">The sequence shown here is derived from an EMBL/GenBank/DDBJ whole genome shotgun (WGS) entry which is preliminary data.</text>
</comment>
<dbReference type="OrthoDB" id="6535597at2759"/>
<reference evidence="3 4" key="1">
    <citation type="journal article" date="2018" name="Gigascience">
        <title>Genomes of trombidid mites reveal novel predicted allergens and laterally-transferred genes associated with secondary metabolism.</title>
        <authorList>
            <person name="Dong X."/>
            <person name="Chaisiri K."/>
            <person name="Xia D."/>
            <person name="Armstrong S.D."/>
            <person name="Fang Y."/>
            <person name="Donnelly M.J."/>
            <person name="Kadowaki T."/>
            <person name="McGarry J.W."/>
            <person name="Darby A.C."/>
            <person name="Makepeace B.L."/>
        </authorList>
    </citation>
    <scope>NUCLEOTIDE SEQUENCE [LARGE SCALE GENOMIC DNA]</scope>
    <source>
        <strain evidence="3">UoL-WK</strain>
    </source>
</reference>
<dbReference type="SUPFAM" id="SSF48065">
    <property type="entry name" value="DBL homology domain (DH-domain)"/>
    <property type="match status" value="1"/>
</dbReference>
<evidence type="ECO:0008006" key="5">
    <source>
        <dbReference type="Google" id="ProtNLM"/>
    </source>
</evidence>
<feature type="compositionally biased region" description="Polar residues" evidence="1">
    <location>
        <begin position="189"/>
        <end position="198"/>
    </location>
</feature>
<proteinExistence type="predicted"/>
<dbReference type="EMBL" id="NCKU01001120">
    <property type="protein sequence ID" value="RWS13045.1"/>
    <property type="molecule type" value="Genomic_DNA"/>
</dbReference>
<feature type="region of interest" description="Disordered" evidence="1">
    <location>
        <begin position="238"/>
        <end position="261"/>
    </location>
</feature>
<evidence type="ECO:0000313" key="3">
    <source>
        <dbReference type="EMBL" id="RWS13882.1"/>
    </source>
</evidence>
<dbReference type="EMBL" id="NCKU01000856">
    <property type="protein sequence ID" value="RWS13882.1"/>
    <property type="molecule type" value="Genomic_DNA"/>
</dbReference>
<sequence length="341" mass="37215">MRNVPLDPSTDLPPNASNHNLKTSEENCAFDDQASNECLTADAKGSSSTTASSAINMSRMSNDDCFDTVVVNSNGEDTKVDCISKLNYCHNPSESQPSYSSTSSLSSSSSLFSYNKSFRYNCKIEKEKKRPLSISSISSTSSSSCSSLSRNGSLGLSDVDKKSYLASIESLNDADACVDTDDEDESCLPSRSSPVQNTSESVLSSSESMKKTKTANAAKNNLSNSCLSVVKSKEEICSSSSSGSPGLHTSNTSSDEASSTKSSITCSPCKINQQLEHKDVPNFKNVPKYWDPNLSHIERVIIEIVETERTYVEDLRQIIEYLCILSHILEDIFKKSFNFYH</sequence>
<gene>
    <name evidence="3" type="ORF">B4U79_17952</name>
    <name evidence="2" type="ORF">B4U79_17978</name>
</gene>
<accession>A0A3S3SDK9</accession>
<keyword evidence="4" id="KW-1185">Reference proteome</keyword>
<evidence type="ECO:0000313" key="4">
    <source>
        <dbReference type="Proteomes" id="UP000285301"/>
    </source>
</evidence>
<dbReference type="InterPro" id="IPR035899">
    <property type="entry name" value="DBL_dom_sf"/>
</dbReference>
<dbReference type="STRING" id="1965070.A0A3S3SDK9"/>
<dbReference type="AlphaFoldDB" id="A0A3S3SDK9"/>
<reference evidence="3" key="2">
    <citation type="submission" date="2018-11" db="EMBL/GenBank/DDBJ databases">
        <title>Trombidioid mite genomics.</title>
        <authorList>
            <person name="Dong X."/>
        </authorList>
    </citation>
    <scope>NUCLEOTIDE SEQUENCE</scope>
    <source>
        <strain evidence="3">UoL-WK</strain>
    </source>
</reference>
<evidence type="ECO:0000313" key="2">
    <source>
        <dbReference type="EMBL" id="RWS13045.1"/>
    </source>
</evidence>
<name>A0A3S3SDK9_9ACAR</name>
<organism evidence="3 4">
    <name type="scientific">Dinothrombium tinctorium</name>
    <dbReference type="NCBI Taxonomy" id="1965070"/>
    <lineage>
        <taxon>Eukaryota</taxon>
        <taxon>Metazoa</taxon>
        <taxon>Ecdysozoa</taxon>
        <taxon>Arthropoda</taxon>
        <taxon>Chelicerata</taxon>
        <taxon>Arachnida</taxon>
        <taxon>Acari</taxon>
        <taxon>Acariformes</taxon>
        <taxon>Trombidiformes</taxon>
        <taxon>Prostigmata</taxon>
        <taxon>Anystina</taxon>
        <taxon>Parasitengona</taxon>
        <taxon>Trombidioidea</taxon>
        <taxon>Trombidiidae</taxon>
        <taxon>Dinothrombium</taxon>
    </lineage>
</organism>
<protein>
    <recommendedName>
        <fullName evidence="5">DH domain-containing protein</fullName>
    </recommendedName>
</protein>
<feature type="region of interest" description="Disordered" evidence="1">
    <location>
        <begin position="180"/>
        <end position="216"/>
    </location>
</feature>
<evidence type="ECO:0000256" key="1">
    <source>
        <dbReference type="SAM" id="MobiDB-lite"/>
    </source>
</evidence>
<dbReference type="Proteomes" id="UP000285301">
    <property type="component" value="Unassembled WGS sequence"/>
</dbReference>
<feature type="region of interest" description="Disordered" evidence="1">
    <location>
        <begin position="1"/>
        <end position="26"/>
    </location>
</feature>